<dbReference type="OrthoDB" id="3254104at2759"/>
<evidence type="ECO:0000313" key="3">
    <source>
        <dbReference type="Proteomes" id="UP000054481"/>
    </source>
</evidence>
<keyword evidence="1" id="KW-0472">Membrane</keyword>
<keyword evidence="3" id="KW-1185">Reference proteome</keyword>
<feature type="transmembrane region" description="Helical" evidence="1">
    <location>
        <begin position="137"/>
        <end position="158"/>
    </location>
</feature>
<name>A0A0F7ZIB4_9HYPO</name>
<reference evidence="2 3" key="1">
    <citation type="journal article" date="2014" name="Genome Biol. Evol.">
        <title>Comparative genomics and transcriptomics analyses reveal divergent lifestyle features of nematode endoparasitic fungus Hirsutella minnesotensis.</title>
        <authorList>
            <person name="Lai Y."/>
            <person name="Liu K."/>
            <person name="Zhang X."/>
            <person name="Zhang X."/>
            <person name="Li K."/>
            <person name="Wang N."/>
            <person name="Shu C."/>
            <person name="Wu Y."/>
            <person name="Wang C."/>
            <person name="Bushley K.E."/>
            <person name="Xiang M."/>
            <person name="Liu X."/>
        </authorList>
    </citation>
    <scope>NUCLEOTIDE SEQUENCE [LARGE SCALE GENOMIC DNA]</scope>
    <source>
        <strain evidence="2 3">3608</strain>
    </source>
</reference>
<keyword evidence="1" id="KW-0812">Transmembrane</keyword>
<accession>A0A0F7ZIB4</accession>
<protein>
    <submittedName>
        <fullName evidence="2">Uncharacterized protein</fullName>
    </submittedName>
</protein>
<evidence type="ECO:0000256" key="1">
    <source>
        <dbReference type="SAM" id="Phobius"/>
    </source>
</evidence>
<evidence type="ECO:0000313" key="2">
    <source>
        <dbReference type="EMBL" id="KJZ68425.1"/>
    </source>
</evidence>
<proteinExistence type="predicted"/>
<feature type="transmembrane region" description="Helical" evidence="1">
    <location>
        <begin position="105"/>
        <end position="125"/>
    </location>
</feature>
<feature type="transmembrane region" description="Helical" evidence="1">
    <location>
        <begin position="53"/>
        <end position="73"/>
    </location>
</feature>
<dbReference type="EMBL" id="KQ030899">
    <property type="protein sequence ID" value="KJZ68425.1"/>
    <property type="molecule type" value="Genomic_DNA"/>
</dbReference>
<keyword evidence="1" id="KW-1133">Transmembrane helix</keyword>
<gene>
    <name evidence="2" type="ORF">HIM_12188</name>
</gene>
<feature type="transmembrane region" description="Helical" evidence="1">
    <location>
        <begin position="170"/>
        <end position="189"/>
    </location>
</feature>
<organism evidence="2 3">
    <name type="scientific">Hirsutella minnesotensis 3608</name>
    <dbReference type="NCBI Taxonomy" id="1043627"/>
    <lineage>
        <taxon>Eukaryota</taxon>
        <taxon>Fungi</taxon>
        <taxon>Dikarya</taxon>
        <taxon>Ascomycota</taxon>
        <taxon>Pezizomycotina</taxon>
        <taxon>Sordariomycetes</taxon>
        <taxon>Hypocreomycetidae</taxon>
        <taxon>Hypocreales</taxon>
        <taxon>Ophiocordycipitaceae</taxon>
        <taxon>Hirsutella</taxon>
    </lineage>
</organism>
<sequence>MRTYTREQVLRPIKTRTDTFGQAGRVRYGTSTSRPEPTTAYVAMLCEYEKTPLRYNLAASALSWLLLAGYLVFPSTFASLRKSTMLDNAGAIAHSVDNLGRDVPLAVFASLFCLSSMLGLLWLWWKRRNYLWVQRRILLPILMNSAMGLMSTLLNVFTIQDGHWSVTAKINTGVTAGWLLISGFLYILYEMILVPPLHEIHVKYAV</sequence>
<dbReference type="Proteomes" id="UP000054481">
    <property type="component" value="Unassembled WGS sequence"/>
</dbReference>
<dbReference type="AlphaFoldDB" id="A0A0F7ZIB4"/>